<dbReference type="EMBL" id="CP036434">
    <property type="protein sequence ID" value="QDV06467.1"/>
    <property type="molecule type" value="Genomic_DNA"/>
</dbReference>
<protein>
    <submittedName>
        <fullName evidence="2">Uncharacterized protein</fullName>
    </submittedName>
</protein>
<gene>
    <name evidence="2" type="ORF">Poly30_19770</name>
</gene>
<dbReference type="InterPro" id="IPR013320">
    <property type="entry name" value="ConA-like_dom_sf"/>
</dbReference>
<keyword evidence="3" id="KW-1185">Reference proteome</keyword>
<proteinExistence type="predicted"/>
<dbReference type="OrthoDB" id="225812at2"/>
<evidence type="ECO:0000256" key="1">
    <source>
        <dbReference type="SAM" id="MobiDB-lite"/>
    </source>
</evidence>
<evidence type="ECO:0000313" key="2">
    <source>
        <dbReference type="EMBL" id="QDV06467.1"/>
    </source>
</evidence>
<feature type="region of interest" description="Disordered" evidence="1">
    <location>
        <begin position="1137"/>
        <end position="1174"/>
    </location>
</feature>
<dbReference type="RefSeq" id="WP_145196677.1">
    <property type="nucleotide sequence ID" value="NZ_CP036434.1"/>
</dbReference>
<dbReference type="Proteomes" id="UP000320390">
    <property type="component" value="Chromosome"/>
</dbReference>
<name>A0A518EQU9_9BACT</name>
<dbReference type="SUPFAM" id="SSF49899">
    <property type="entry name" value="Concanavalin A-like lectins/glucanases"/>
    <property type="match status" value="1"/>
</dbReference>
<organism evidence="2 3">
    <name type="scientific">Saltatorellus ferox</name>
    <dbReference type="NCBI Taxonomy" id="2528018"/>
    <lineage>
        <taxon>Bacteria</taxon>
        <taxon>Pseudomonadati</taxon>
        <taxon>Planctomycetota</taxon>
        <taxon>Planctomycetia</taxon>
        <taxon>Planctomycetia incertae sedis</taxon>
        <taxon>Saltatorellus</taxon>
    </lineage>
</organism>
<sequence>MKASFQTPRRRDAEQGFVLLVVLFVLLALFALTAPFLATARNADAASHFDKDGAQLRLALDGASRHARYSLEGTHPALDLTPYFDSEDELEVKIDFPEGTKGVNDVNGVAWDVEADDLAGRIDLNSAPPQVIANLLGAVARLSEPSAGGDATLKVSNAAIFSPEEVVVIEGELIKLGEADEKLNRSGALKVGQRGVGAVQNKDGQWETTGPLPPKTHGVGAYVFDQRALAPVTWRTLTVDGRPAMLDSVEEIRASEDFSMSGGFTDPDLRVLRRTTTPFGNIAAGPEWQRPTRLTAPLEGGTTFALRVTQGRWLVPGATVRIQNGISSELRVVMARGDDGTVILDRAVDFDYEAFVTEISVLAKRPVNVNTASPEVLTALFANLKLTQENHRITEAEAAALAAMVVESRPLVSFEDFVKRIVLPAGGIDVLPKDAPRLPSALESGDRVLDDARDAVALLYNSLNANDARLEFATMPISFTSRNVFELELRANISAKSGVQRAAGVRERIELLVPQKGELLQVFARQEDFDDQLRLTRAAPYWLTGPNPTGRYDSGVYPPSRGIPYMGTLQGSSYVPGINEPVLDSNENLIQAQRVFASLNEESYVQLDPIRLLVNGRTNGRVLHFDLESRSLEGRFLPDEPILRDPTDGMVRWVADQRSAVVQPLSLSMWIKPQGGAVGTLMSMGSRGPDSDRIVLGMDGTNLVLQVYDGMGDHRDTAFREVAEVKMPLGGAQGAAGIPTDIWSHVDIDVRGNRPDQMSMIVNGNANGVQVQGMTRLVGGLGSGTSTIQVESTDGFPARCTLRIGTEIIEATVAGPNAFLVQHNTSGAEAGYGGRLARIPFDVEGSPTAVPSATAAATISGSYDPGTPVMHYGYSLPITKDIPPGGGQLGGALGPFRLGRVEAASNDNTLQPIFIAAGLGTLQLGRGWVEDQIGTLPLSLGDAPTQDPTGTLVMQGFSSTGGYAALFGRSGVTVDGNPTLISPSGAPIHGVEVIQYSGIAGNALQVVRRGVQLQRFANLQGSAIIGGARQWVFEWNPGFVDASGNLLQNRLDWQTFCMPISVAVPGASSFSFVEPVPPRSEFAQITRLDDPEQTEWIRYDEIDTSAGQLVRSDPVALTNVYNLLYYSANENIVTPGGGGGGGGSGGLPGGSSGGGSGGAPGGVSGGGPPSGAGRMAASAAVGASVPVAAPAATLAAGADWDPIRGTDPNNLYPLSRAVASVFHFRGVLGTSNGDHPAGATVLPVVPIRIAGGDFEQGRPGAKDPVFIVNGDLGALGFPVTMHRAHYPAENRQLYSWSTSPGIGLTSAVGADQAVPVLENEYDFRNVVYVAFESIINLPTSPGSNGSGPPNVTDPRFLGRIVKFPSGELPRVGGQVSIGVGASGAVDFGPSTAQVDEVVFGNSTVFAGAGGTAPLAHAAGGALILSGPVGASDLVLPVLSNSVRLADRTLTVPGTAVGMLPADGGIVRIGEELIAYQQIQGAIAVAVNGRGLMGTLPQAHAAGEAVHWLEGWEVTTLVAAIGPDDAALPVSSIQDFGTNGTVLIDDELIHYTRVFGGALVMPRSSGEPGAMDELGPGVFRGRFGTTPASHSSGAAIISFPARYWDRYAPRYDGPDLAFFGLSVNQPGAFWNGVIWDAQEGQTGGAEIVVLQRTDPNVPWDADPEDTEGLTLMEQGDLEGGLIPIGGQSDRAEWRVFARYAAGAFDPAFGASHGWKDTPRFIQLGVTYSAPPRVYRSIDR</sequence>
<evidence type="ECO:0000313" key="3">
    <source>
        <dbReference type="Proteomes" id="UP000320390"/>
    </source>
</evidence>
<feature type="compositionally biased region" description="Gly residues" evidence="1">
    <location>
        <begin position="1137"/>
        <end position="1170"/>
    </location>
</feature>
<reference evidence="2 3" key="1">
    <citation type="submission" date="2019-02" db="EMBL/GenBank/DDBJ databases">
        <title>Deep-cultivation of Planctomycetes and their phenomic and genomic characterization uncovers novel biology.</title>
        <authorList>
            <person name="Wiegand S."/>
            <person name="Jogler M."/>
            <person name="Boedeker C."/>
            <person name="Pinto D."/>
            <person name="Vollmers J."/>
            <person name="Rivas-Marin E."/>
            <person name="Kohn T."/>
            <person name="Peeters S.H."/>
            <person name="Heuer A."/>
            <person name="Rast P."/>
            <person name="Oberbeckmann S."/>
            <person name="Bunk B."/>
            <person name="Jeske O."/>
            <person name="Meyerdierks A."/>
            <person name="Storesund J.E."/>
            <person name="Kallscheuer N."/>
            <person name="Luecker S."/>
            <person name="Lage O.M."/>
            <person name="Pohl T."/>
            <person name="Merkel B.J."/>
            <person name="Hornburger P."/>
            <person name="Mueller R.-W."/>
            <person name="Bruemmer F."/>
            <person name="Labrenz M."/>
            <person name="Spormann A.M."/>
            <person name="Op den Camp H."/>
            <person name="Overmann J."/>
            <person name="Amann R."/>
            <person name="Jetten M.S.M."/>
            <person name="Mascher T."/>
            <person name="Medema M.H."/>
            <person name="Devos D.P."/>
            <person name="Kaster A.-K."/>
            <person name="Ovreas L."/>
            <person name="Rohde M."/>
            <person name="Galperin M.Y."/>
            <person name="Jogler C."/>
        </authorList>
    </citation>
    <scope>NUCLEOTIDE SEQUENCE [LARGE SCALE GENOMIC DNA]</scope>
    <source>
        <strain evidence="2 3">Poly30</strain>
    </source>
</reference>
<accession>A0A518EQU9</accession>